<comment type="caution">
    <text evidence="5">The sequence shown here is derived from an EMBL/GenBank/DDBJ whole genome shotgun (WGS) entry which is preliminary data.</text>
</comment>
<dbReference type="RefSeq" id="WP_122204867.1">
    <property type="nucleotide sequence ID" value="NZ_QSII01000024.1"/>
</dbReference>
<protein>
    <submittedName>
        <fullName evidence="5">4-phosphopantetheinyl transferase</fullName>
    </submittedName>
</protein>
<dbReference type="GO" id="GO:0019878">
    <property type="term" value="P:lysine biosynthetic process via aminoadipic acid"/>
    <property type="evidence" value="ECO:0007669"/>
    <property type="project" value="TreeGrafter"/>
</dbReference>
<evidence type="ECO:0000256" key="2">
    <source>
        <dbReference type="ARBA" id="ARBA00022679"/>
    </source>
</evidence>
<dbReference type="EMBL" id="QSII01000024">
    <property type="protein sequence ID" value="RHC81533.1"/>
    <property type="molecule type" value="Genomic_DNA"/>
</dbReference>
<keyword evidence="2 5" id="KW-0808">Transferase</keyword>
<dbReference type="InterPro" id="IPR008278">
    <property type="entry name" value="4-PPantetheinyl_Trfase_dom"/>
</dbReference>
<dbReference type="GO" id="GO:0008897">
    <property type="term" value="F:holo-[acyl-carrier-protein] synthase activity"/>
    <property type="evidence" value="ECO:0007669"/>
    <property type="project" value="InterPro"/>
</dbReference>
<organism evidence="5 6">
    <name type="scientific">Parabacteroides merdae</name>
    <dbReference type="NCBI Taxonomy" id="46503"/>
    <lineage>
        <taxon>Bacteria</taxon>
        <taxon>Pseudomonadati</taxon>
        <taxon>Bacteroidota</taxon>
        <taxon>Bacteroidia</taxon>
        <taxon>Bacteroidales</taxon>
        <taxon>Tannerellaceae</taxon>
        <taxon>Parabacteroides</taxon>
    </lineage>
</organism>
<dbReference type="InterPro" id="IPR055066">
    <property type="entry name" value="AASDHPPT_N"/>
</dbReference>
<gene>
    <name evidence="5" type="ORF">DW828_15825</name>
</gene>
<dbReference type="PANTHER" id="PTHR12215:SF10">
    <property type="entry name" value="L-AMINOADIPATE-SEMIALDEHYDE DEHYDROGENASE-PHOSPHOPANTETHEINYL TRANSFERASE"/>
    <property type="match status" value="1"/>
</dbReference>
<dbReference type="SUPFAM" id="SSF56214">
    <property type="entry name" value="4'-phosphopantetheinyl transferase"/>
    <property type="match status" value="2"/>
</dbReference>
<dbReference type="Pfam" id="PF22624">
    <property type="entry name" value="AASDHPPT_N"/>
    <property type="match status" value="1"/>
</dbReference>
<proteinExistence type="inferred from homology"/>
<evidence type="ECO:0000313" key="6">
    <source>
        <dbReference type="Proteomes" id="UP000286260"/>
    </source>
</evidence>
<dbReference type="GO" id="GO:0000287">
    <property type="term" value="F:magnesium ion binding"/>
    <property type="evidence" value="ECO:0007669"/>
    <property type="project" value="InterPro"/>
</dbReference>
<reference evidence="5 6" key="1">
    <citation type="submission" date="2018-08" db="EMBL/GenBank/DDBJ databases">
        <title>A genome reference for cultivated species of the human gut microbiota.</title>
        <authorList>
            <person name="Zou Y."/>
            <person name="Xue W."/>
            <person name="Luo G."/>
        </authorList>
    </citation>
    <scope>NUCLEOTIDE SEQUENCE [LARGE SCALE GENOMIC DNA]</scope>
    <source>
        <strain evidence="5 6">AM34-17</strain>
    </source>
</reference>
<evidence type="ECO:0000259" key="3">
    <source>
        <dbReference type="Pfam" id="PF01648"/>
    </source>
</evidence>
<evidence type="ECO:0000259" key="4">
    <source>
        <dbReference type="Pfam" id="PF22624"/>
    </source>
</evidence>
<comment type="similarity">
    <text evidence="1">Belongs to the P-Pant transferase superfamily. Gsp/Sfp/HetI/AcpT family.</text>
</comment>
<dbReference type="AlphaFoldDB" id="A0A414BUT8"/>
<feature type="domain" description="4'-phosphopantetheinyl transferase" evidence="3">
    <location>
        <begin position="100"/>
        <end position="170"/>
    </location>
</feature>
<accession>A0A414BUT8</accession>
<evidence type="ECO:0000256" key="1">
    <source>
        <dbReference type="ARBA" id="ARBA00010990"/>
    </source>
</evidence>
<dbReference type="InterPro" id="IPR037143">
    <property type="entry name" value="4-PPantetheinyl_Trfase_dom_sf"/>
</dbReference>
<dbReference type="Proteomes" id="UP000286260">
    <property type="component" value="Unassembled WGS sequence"/>
</dbReference>
<evidence type="ECO:0000313" key="5">
    <source>
        <dbReference type="EMBL" id="RHC81533.1"/>
    </source>
</evidence>
<dbReference type="Pfam" id="PF01648">
    <property type="entry name" value="ACPS"/>
    <property type="match status" value="1"/>
</dbReference>
<dbReference type="Gene3D" id="3.90.470.20">
    <property type="entry name" value="4'-phosphopantetheinyl transferase domain"/>
    <property type="match status" value="2"/>
</dbReference>
<sequence>MEILYTYINEKYHKFLIDKYIKECDIEFRNKILSYRRWQDTQLSLLGRILLRYGLDKFYNIKEAIIRTTSYNKPFLNNKNIYFNITHAENMVACAIAKYPIGIDVEFLNLRIDYTEFRSQMTSNELKKIHASEDKIGSFFEYWTEKEAVIKAYGKGLLVPLKSFEVNNKQCFIDNEKYYLKSIFLNKKYKCNIASKDKHIITNNIHIQQINFIF</sequence>
<name>A0A414BUT8_9BACT</name>
<dbReference type="GO" id="GO:0005829">
    <property type="term" value="C:cytosol"/>
    <property type="evidence" value="ECO:0007669"/>
    <property type="project" value="TreeGrafter"/>
</dbReference>
<dbReference type="PANTHER" id="PTHR12215">
    <property type="entry name" value="PHOSPHOPANTETHEINE TRANSFERASE"/>
    <property type="match status" value="1"/>
</dbReference>
<feature type="domain" description="4'-phosphopantetheinyl transferase N-terminal" evidence="4">
    <location>
        <begin position="29"/>
        <end position="95"/>
    </location>
</feature>
<dbReference type="InterPro" id="IPR050559">
    <property type="entry name" value="P-Pant_transferase_sf"/>
</dbReference>